<evidence type="ECO:0000256" key="4">
    <source>
        <dbReference type="ARBA" id="ARBA00022737"/>
    </source>
</evidence>
<keyword evidence="1 8" id="KW-0813">Transport</keyword>
<dbReference type="InterPro" id="IPR010208">
    <property type="entry name" value="Ion_transpt_RnfC/RsxC"/>
</dbReference>
<name>A0A2G9YCA3_9BACT</name>
<dbReference type="Gene3D" id="3.30.70.20">
    <property type="match status" value="1"/>
</dbReference>
<evidence type="ECO:0000256" key="5">
    <source>
        <dbReference type="ARBA" id="ARBA00022982"/>
    </source>
</evidence>
<dbReference type="GO" id="GO:0051539">
    <property type="term" value="F:4 iron, 4 sulfur cluster binding"/>
    <property type="evidence" value="ECO:0007669"/>
    <property type="project" value="UniProtKB-KW"/>
</dbReference>
<dbReference type="GO" id="GO:0005886">
    <property type="term" value="C:plasma membrane"/>
    <property type="evidence" value="ECO:0007669"/>
    <property type="project" value="UniProtKB-SubCell"/>
</dbReference>
<dbReference type="SUPFAM" id="SSF142019">
    <property type="entry name" value="Nqo1 FMN-binding domain-like"/>
    <property type="match status" value="1"/>
</dbReference>
<evidence type="ECO:0000313" key="11">
    <source>
        <dbReference type="Proteomes" id="UP000230392"/>
    </source>
</evidence>
<dbReference type="InterPro" id="IPR011538">
    <property type="entry name" value="Nuo51_FMN-bd"/>
</dbReference>
<sequence length="435" mass="46832">MTFAGGVHPPERKETAGFPIEKMPVSGQVTIPLSQHTGTSAVAVVKPGDLVVTGQKIGEKTGFISANVHSSITGKVSGIESRLHPSGNRVETVVIETSEKEDFAFLPPLDRHTVSPEILRDRVGEAGLVGLGGAAFPSEVKFSPTKPVDTLIINGCECEPCLSADHRVMLERTREMVEGAVIIARILKVNRVYFGVEDNKPDAFIALNNTIVPGSWEGLEMQAFSVETKYPQGAEKSLIWTLLHREVPSGGLPMDVGVIVSNVGTALAVKEAVVDGKPLYERVITVSGKVGKPANLLVRLGTSARDIIEYCGGLTENEVAVVMGGPMMGLPLPSLEFPVIKGTSGITVFSRKELRSFEYGPCLKCGRCVDICPLYLLPYFYGLYAEKGFYQECGPAGVLNCIECGACTYICPARRPIVQWVKLAKAKIFQAKKKA</sequence>
<reference evidence="10 11" key="1">
    <citation type="submission" date="2017-09" db="EMBL/GenBank/DDBJ databases">
        <title>Depth-based differentiation of microbial function through sediment-hosted aquifers and enrichment of novel symbionts in the deep terrestrial subsurface.</title>
        <authorList>
            <person name="Probst A.J."/>
            <person name="Ladd B."/>
            <person name="Jarett J.K."/>
            <person name="Geller-Mcgrath D.E."/>
            <person name="Sieber C.M."/>
            <person name="Emerson J.B."/>
            <person name="Anantharaman K."/>
            <person name="Thomas B.C."/>
            <person name="Malmstrom R."/>
            <person name="Stieglmeier M."/>
            <person name="Klingl A."/>
            <person name="Woyke T."/>
            <person name="Ryan C.M."/>
            <person name="Banfield J.F."/>
        </authorList>
    </citation>
    <scope>NUCLEOTIDE SEQUENCE [LARGE SCALE GENOMIC DNA]</scope>
    <source>
        <strain evidence="10">CG23_combo_of_CG06-09_8_20_14_all_48_7</strain>
    </source>
</reference>
<gene>
    <name evidence="8" type="primary">rnfC</name>
    <name evidence="10" type="ORF">COX46_03905</name>
</gene>
<dbReference type="InterPro" id="IPR019554">
    <property type="entry name" value="Soluble_ligand-bd"/>
</dbReference>
<comment type="subcellular location">
    <subcellularLocation>
        <location evidence="8">Cell membrane</location>
        <topology evidence="8">Peripheral membrane protein</topology>
    </subcellularLocation>
</comment>
<evidence type="ECO:0000256" key="3">
    <source>
        <dbReference type="ARBA" id="ARBA00022723"/>
    </source>
</evidence>
<feature type="domain" description="4Fe-4S ferredoxin-type" evidence="9">
    <location>
        <begin position="353"/>
        <end position="382"/>
    </location>
</feature>
<protein>
    <recommendedName>
        <fullName evidence="8">Ion-translocating oxidoreductase complex subunit C</fullName>
        <ecNumber evidence="8">7.-.-.-</ecNumber>
    </recommendedName>
    <alternativeName>
        <fullName evidence="8">Rnf electron transport complex subunit C</fullName>
    </alternativeName>
</protein>
<dbReference type="PANTHER" id="PTHR43034">
    <property type="entry name" value="ION-TRANSLOCATING OXIDOREDUCTASE COMPLEX SUBUNIT C"/>
    <property type="match status" value="1"/>
</dbReference>
<comment type="caution">
    <text evidence="10">The sequence shown here is derived from an EMBL/GenBank/DDBJ whole genome shotgun (WGS) entry which is preliminary data.</text>
</comment>
<feature type="binding site" evidence="8">
    <location>
        <position position="362"/>
    </location>
    <ligand>
        <name>[4Fe-4S] cluster</name>
        <dbReference type="ChEBI" id="CHEBI:49883"/>
        <label>1</label>
    </ligand>
</feature>
<comment type="subunit">
    <text evidence="8">The complex is composed of six subunits: RnfA, RnfB, RnfC, RnfD, RnfE and RnfG.</text>
</comment>
<dbReference type="PROSITE" id="PS51379">
    <property type="entry name" value="4FE4S_FER_2"/>
    <property type="match status" value="2"/>
</dbReference>
<dbReference type="Pfam" id="PF10531">
    <property type="entry name" value="SLBB"/>
    <property type="match status" value="1"/>
</dbReference>
<dbReference type="SUPFAM" id="SSF46548">
    <property type="entry name" value="alpha-helical ferredoxin"/>
    <property type="match status" value="1"/>
</dbReference>
<evidence type="ECO:0000256" key="1">
    <source>
        <dbReference type="ARBA" id="ARBA00022448"/>
    </source>
</evidence>
<evidence type="ECO:0000256" key="8">
    <source>
        <dbReference type="HAMAP-Rule" id="MF_00461"/>
    </source>
</evidence>
<organism evidence="10 11">
    <name type="scientific">bacterium (Candidatus Ratteibacteria) CG23_combo_of_CG06-09_8_20_14_all_48_7</name>
    <dbReference type="NCBI Taxonomy" id="2014292"/>
    <lineage>
        <taxon>Bacteria</taxon>
        <taxon>Candidatus Ratteibacteria</taxon>
    </lineage>
</organism>
<keyword evidence="5 8" id="KW-0249">Electron transport</keyword>
<comment type="function">
    <text evidence="8">Part of a membrane-bound complex that couples electron transfer with translocation of ions across the membrane.</text>
</comment>
<feature type="binding site" evidence="8">
    <location>
        <position position="365"/>
    </location>
    <ligand>
        <name>[4Fe-4S] cluster</name>
        <dbReference type="ChEBI" id="CHEBI:49883"/>
        <label>1</label>
    </ligand>
</feature>
<dbReference type="GO" id="GO:0046872">
    <property type="term" value="F:metal ion binding"/>
    <property type="evidence" value="ECO:0007669"/>
    <property type="project" value="UniProtKB-KW"/>
</dbReference>
<evidence type="ECO:0000256" key="7">
    <source>
        <dbReference type="ARBA" id="ARBA00023014"/>
    </source>
</evidence>
<dbReference type="HAMAP" id="MF_00461">
    <property type="entry name" value="RsxC_RnfC"/>
    <property type="match status" value="1"/>
</dbReference>
<keyword evidence="3 8" id="KW-0479">Metal-binding</keyword>
<keyword evidence="2 8" id="KW-0004">4Fe-4S</keyword>
<keyword evidence="7 8" id="KW-0411">Iron-sulfur</keyword>
<dbReference type="Proteomes" id="UP000230392">
    <property type="component" value="Unassembled WGS sequence"/>
</dbReference>
<evidence type="ECO:0000313" key="10">
    <source>
        <dbReference type="EMBL" id="PIP16171.1"/>
    </source>
</evidence>
<dbReference type="InterPro" id="IPR017896">
    <property type="entry name" value="4Fe4S_Fe-S-bd"/>
</dbReference>
<keyword evidence="8" id="KW-1003">Cell membrane</keyword>
<keyword evidence="6 8" id="KW-0408">Iron</keyword>
<dbReference type="PROSITE" id="PS00198">
    <property type="entry name" value="4FE4S_FER_1"/>
    <property type="match status" value="1"/>
</dbReference>
<keyword evidence="8" id="KW-1278">Translocase</keyword>
<dbReference type="PANTHER" id="PTHR43034:SF2">
    <property type="entry name" value="ION-TRANSLOCATING OXIDOREDUCTASE COMPLEX SUBUNIT C"/>
    <property type="match status" value="1"/>
</dbReference>
<feature type="binding site" evidence="8">
    <location>
        <position position="407"/>
    </location>
    <ligand>
        <name>[4Fe-4S] cluster</name>
        <dbReference type="ChEBI" id="CHEBI:49883"/>
        <label>2</label>
    </ligand>
</feature>
<comment type="cofactor">
    <cofactor evidence="8">
        <name>[4Fe-4S] cluster</name>
        <dbReference type="ChEBI" id="CHEBI:49883"/>
    </cofactor>
    <text evidence="8">Binds 2 [4Fe-4S] clusters per subunit.</text>
</comment>
<dbReference type="EC" id="7.-.-.-" evidence="8"/>
<dbReference type="Gene3D" id="3.40.50.11540">
    <property type="entry name" value="NADH-ubiquinone oxidoreductase 51kDa subunit"/>
    <property type="match status" value="1"/>
</dbReference>
<dbReference type="NCBIfam" id="NF003454">
    <property type="entry name" value="PRK05035.1"/>
    <property type="match status" value="1"/>
</dbReference>
<keyword evidence="8" id="KW-0472">Membrane</keyword>
<dbReference type="NCBIfam" id="TIGR01945">
    <property type="entry name" value="rnfC"/>
    <property type="match status" value="1"/>
</dbReference>
<comment type="similarity">
    <text evidence="8">Belongs to the 4Fe4S bacterial-type ferredoxin family. RnfC subfamily.</text>
</comment>
<evidence type="ECO:0000256" key="2">
    <source>
        <dbReference type="ARBA" id="ARBA00022485"/>
    </source>
</evidence>
<feature type="domain" description="4Fe-4S ferredoxin-type" evidence="9">
    <location>
        <begin position="400"/>
        <end position="421"/>
    </location>
</feature>
<dbReference type="Gene3D" id="3.10.20.600">
    <property type="match status" value="1"/>
</dbReference>
<feature type="binding site" evidence="8">
    <location>
        <position position="372"/>
    </location>
    <ligand>
        <name>[4Fe-4S] cluster</name>
        <dbReference type="ChEBI" id="CHEBI:49883"/>
        <label>2</label>
    </ligand>
</feature>
<proteinExistence type="inferred from homology"/>
<dbReference type="Pfam" id="PF13237">
    <property type="entry name" value="Fer4_10"/>
    <property type="match status" value="1"/>
</dbReference>
<feature type="binding site" evidence="8">
    <location>
        <position position="411"/>
    </location>
    <ligand>
        <name>[4Fe-4S] cluster</name>
        <dbReference type="ChEBI" id="CHEBI:49883"/>
        <label>1</label>
    </ligand>
</feature>
<dbReference type="Pfam" id="PF13375">
    <property type="entry name" value="RnfC_N"/>
    <property type="match status" value="1"/>
</dbReference>
<dbReference type="GO" id="GO:0009055">
    <property type="term" value="F:electron transfer activity"/>
    <property type="evidence" value="ECO:0007669"/>
    <property type="project" value="InterPro"/>
</dbReference>
<dbReference type="Pfam" id="PF01512">
    <property type="entry name" value="Complex1_51K"/>
    <property type="match status" value="1"/>
</dbReference>
<dbReference type="InterPro" id="IPR026902">
    <property type="entry name" value="RnfC_N"/>
</dbReference>
<feature type="binding site" evidence="8">
    <location>
        <position position="401"/>
    </location>
    <ligand>
        <name>[4Fe-4S] cluster</name>
        <dbReference type="ChEBI" id="CHEBI:49883"/>
        <label>2</label>
    </ligand>
</feature>
<dbReference type="AlphaFoldDB" id="A0A2G9YCA3"/>
<dbReference type="GO" id="GO:0022900">
    <property type="term" value="P:electron transport chain"/>
    <property type="evidence" value="ECO:0007669"/>
    <property type="project" value="UniProtKB-UniRule"/>
</dbReference>
<feature type="binding site" evidence="8">
    <location>
        <position position="404"/>
    </location>
    <ligand>
        <name>[4Fe-4S] cluster</name>
        <dbReference type="ChEBI" id="CHEBI:49883"/>
        <label>2</label>
    </ligand>
</feature>
<dbReference type="EMBL" id="PCRF01000193">
    <property type="protein sequence ID" value="PIP16171.1"/>
    <property type="molecule type" value="Genomic_DNA"/>
</dbReference>
<evidence type="ECO:0000259" key="9">
    <source>
        <dbReference type="PROSITE" id="PS51379"/>
    </source>
</evidence>
<dbReference type="InterPro" id="IPR017900">
    <property type="entry name" value="4Fe4S_Fe_S_CS"/>
</dbReference>
<keyword evidence="4 8" id="KW-0677">Repeat</keyword>
<dbReference type="InterPro" id="IPR037225">
    <property type="entry name" value="Nuo51_FMN-bd_sf"/>
</dbReference>
<accession>A0A2G9YCA3</accession>
<evidence type="ECO:0000256" key="6">
    <source>
        <dbReference type="ARBA" id="ARBA00023004"/>
    </source>
</evidence>
<feature type="binding site" evidence="8">
    <location>
        <position position="368"/>
    </location>
    <ligand>
        <name>[4Fe-4S] cluster</name>
        <dbReference type="ChEBI" id="CHEBI:49883"/>
        <label>1</label>
    </ligand>
</feature>